<dbReference type="GO" id="GO:0005886">
    <property type="term" value="C:plasma membrane"/>
    <property type="evidence" value="ECO:0007669"/>
    <property type="project" value="UniProtKB-SubCell"/>
</dbReference>
<evidence type="ECO:0000256" key="20">
    <source>
        <dbReference type="SAM" id="Phobius"/>
    </source>
</evidence>
<dbReference type="GO" id="GO:0005737">
    <property type="term" value="C:cytoplasm"/>
    <property type="evidence" value="ECO:0007669"/>
    <property type="project" value="TreeGrafter"/>
</dbReference>
<dbReference type="InterPro" id="IPR045357">
    <property type="entry name" value="Aminopeptidase_N-like_N"/>
</dbReference>
<evidence type="ECO:0000256" key="11">
    <source>
        <dbReference type="ARBA" id="ARBA00022989"/>
    </source>
</evidence>
<dbReference type="GO" id="GO:0043171">
    <property type="term" value="P:peptide catabolic process"/>
    <property type="evidence" value="ECO:0007669"/>
    <property type="project" value="TreeGrafter"/>
</dbReference>
<evidence type="ECO:0000256" key="3">
    <source>
        <dbReference type="ARBA" id="ARBA00010136"/>
    </source>
</evidence>
<feature type="transmembrane region" description="Helical" evidence="20">
    <location>
        <begin position="96"/>
        <end position="120"/>
    </location>
</feature>
<keyword evidence="4" id="KW-1003">Cell membrane</keyword>
<dbReference type="Gene3D" id="2.60.40.1910">
    <property type="match status" value="1"/>
</dbReference>
<proteinExistence type="inferred from homology"/>
<dbReference type="AlphaFoldDB" id="A0AAV7W1Y4"/>
<dbReference type="GO" id="GO:0008270">
    <property type="term" value="F:zinc ion binding"/>
    <property type="evidence" value="ECO:0007669"/>
    <property type="project" value="InterPro"/>
</dbReference>
<evidence type="ECO:0000256" key="9">
    <source>
        <dbReference type="ARBA" id="ARBA00022833"/>
    </source>
</evidence>
<evidence type="ECO:0000256" key="7">
    <source>
        <dbReference type="ARBA" id="ARBA00022723"/>
    </source>
</evidence>
<accession>A0AAV7W1Y4</accession>
<evidence type="ECO:0000256" key="14">
    <source>
        <dbReference type="ARBA" id="ARBA00023157"/>
    </source>
</evidence>
<evidence type="ECO:0000256" key="5">
    <source>
        <dbReference type="ARBA" id="ARBA00022670"/>
    </source>
</evidence>
<feature type="compositionally biased region" description="Low complexity" evidence="19">
    <location>
        <begin position="135"/>
        <end position="150"/>
    </location>
</feature>
<gene>
    <name evidence="24" type="ORF">NDU88_003369</name>
</gene>
<evidence type="ECO:0000259" key="21">
    <source>
        <dbReference type="Pfam" id="PF01433"/>
    </source>
</evidence>
<evidence type="ECO:0000259" key="22">
    <source>
        <dbReference type="Pfam" id="PF11838"/>
    </source>
</evidence>
<keyword evidence="7 17" id="KW-0479">Metal-binding</keyword>
<keyword evidence="14" id="KW-1015">Disulfide bond</keyword>
<keyword evidence="6 20" id="KW-0812">Transmembrane</keyword>
<dbReference type="InterPro" id="IPR050344">
    <property type="entry name" value="Peptidase_M1_aminopeptidases"/>
</dbReference>
<comment type="similarity">
    <text evidence="3">Belongs to the peptidase M1 family.</text>
</comment>
<dbReference type="SUPFAM" id="SSF55486">
    <property type="entry name" value="Metalloproteases ('zincins'), catalytic domain"/>
    <property type="match status" value="1"/>
</dbReference>
<feature type="binding site" evidence="17">
    <location>
        <position position="492"/>
    </location>
    <ligand>
        <name>Zn(2+)</name>
        <dbReference type="ChEBI" id="CHEBI:29105"/>
        <note>catalytic</note>
    </ligand>
</feature>
<keyword evidence="25" id="KW-1185">Reference proteome</keyword>
<evidence type="ECO:0000256" key="4">
    <source>
        <dbReference type="ARBA" id="ARBA00022475"/>
    </source>
</evidence>
<evidence type="ECO:0000256" key="8">
    <source>
        <dbReference type="ARBA" id="ARBA00022801"/>
    </source>
</evidence>
<evidence type="ECO:0000256" key="16">
    <source>
        <dbReference type="PIRSR" id="PIRSR634016-1"/>
    </source>
</evidence>
<feature type="site" description="Transition state stabilizer" evidence="18">
    <location>
        <position position="581"/>
    </location>
</feature>
<feature type="domain" description="ERAP1-like C-terminal" evidence="22">
    <location>
        <begin position="723"/>
        <end position="1032"/>
    </location>
</feature>
<dbReference type="PRINTS" id="PR00756">
    <property type="entry name" value="ALADIPTASE"/>
</dbReference>
<reference evidence="24" key="1">
    <citation type="journal article" date="2022" name="bioRxiv">
        <title>Sequencing and chromosome-scale assembly of the giantPleurodeles waltlgenome.</title>
        <authorList>
            <person name="Brown T."/>
            <person name="Elewa A."/>
            <person name="Iarovenko S."/>
            <person name="Subramanian E."/>
            <person name="Araus A.J."/>
            <person name="Petzold A."/>
            <person name="Susuki M."/>
            <person name="Suzuki K.-i.T."/>
            <person name="Hayashi T."/>
            <person name="Toyoda A."/>
            <person name="Oliveira C."/>
            <person name="Osipova E."/>
            <person name="Leigh N.D."/>
            <person name="Simon A."/>
            <person name="Yun M.H."/>
        </authorList>
    </citation>
    <scope>NUCLEOTIDE SEQUENCE</scope>
    <source>
        <strain evidence="24">20211129_DDA</strain>
        <tissue evidence="24">Liver</tissue>
    </source>
</reference>
<comment type="cofactor">
    <cofactor evidence="17">
        <name>Zn(2+)</name>
        <dbReference type="ChEBI" id="CHEBI:29105"/>
    </cofactor>
    <text evidence="17">Binds 1 zinc ion per subunit.</text>
</comment>
<organism evidence="24 25">
    <name type="scientific">Pleurodeles waltl</name>
    <name type="common">Iberian ribbed newt</name>
    <dbReference type="NCBI Taxonomy" id="8319"/>
    <lineage>
        <taxon>Eukaryota</taxon>
        <taxon>Metazoa</taxon>
        <taxon>Chordata</taxon>
        <taxon>Craniata</taxon>
        <taxon>Vertebrata</taxon>
        <taxon>Euteleostomi</taxon>
        <taxon>Amphibia</taxon>
        <taxon>Batrachia</taxon>
        <taxon>Caudata</taxon>
        <taxon>Salamandroidea</taxon>
        <taxon>Salamandridae</taxon>
        <taxon>Pleurodelinae</taxon>
        <taxon>Pleurodeles</taxon>
    </lineage>
</organism>
<name>A0AAV7W1Y4_PLEWA</name>
<dbReference type="Proteomes" id="UP001066276">
    <property type="component" value="Chromosome 1_2"/>
</dbReference>
<dbReference type="Pfam" id="PF17900">
    <property type="entry name" value="Peptidase_M1_N"/>
    <property type="match status" value="1"/>
</dbReference>
<dbReference type="InterPro" id="IPR034016">
    <property type="entry name" value="M1_APN-typ"/>
</dbReference>
<feature type="active site" description="Proton acceptor" evidence="16">
    <location>
        <position position="493"/>
    </location>
</feature>
<comment type="caution">
    <text evidence="24">The sequence shown here is derived from an EMBL/GenBank/DDBJ whole genome shotgun (WGS) entry which is preliminary data.</text>
</comment>
<feature type="binding site" evidence="17">
    <location>
        <position position="496"/>
    </location>
    <ligand>
        <name>Zn(2+)</name>
        <dbReference type="ChEBI" id="CHEBI:29105"/>
        <note>catalytic</note>
    </ligand>
</feature>
<evidence type="ECO:0000256" key="18">
    <source>
        <dbReference type="PIRSR" id="PIRSR634016-4"/>
    </source>
</evidence>
<evidence type="ECO:0000256" key="6">
    <source>
        <dbReference type="ARBA" id="ARBA00022692"/>
    </source>
</evidence>
<evidence type="ECO:0000256" key="17">
    <source>
        <dbReference type="PIRSR" id="PIRSR634016-3"/>
    </source>
</evidence>
<evidence type="ECO:0000256" key="1">
    <source>
        <dbReference type="ARBA" id="ARBA00004236"/>
    </source>
</evidence>
<feature type="domain" description="Aminopeptidase N-like N-terminal" evidence="23">
    <location>
        <begin position="184"/>
        <end position="383"/>
    </location>
</feature>
<dbReference type="FunFam" id="1.10.390.10:FF:000016">
    <property type="entry name" value="Glutamyl aminopeptidase"/>
    <property type="match status" value="1"/>
</dbReference>
<dbReference type="InterPro" id="IPR027268">
    <property type="entry name" value="Peptidase_M4/M1_CTD_sf"/>
</dbReference>
<evidence type="ECO:0000256" key="10">
    <source>
        <dbReference type="ARBA" id="ARBA00022968"/>
    </source>
</evidence>
<dbReference type="InterPro" id="IPR014782">
    <property type="entry name" value="Peptidase_M1_dom"/>
</dbReference>
<evidence type="ECO:0008006" key="26">
    <source>
        <dbReference type="Google" id="ProtNLM"/>
    </source>
</evidence>
<evidence type="ECO:0000259" key="23">
    <source>
        <dbReference type="Pfam" id="PF17900"/>
    </source>
</evidence>
<dbReference type="Gene3D" id="1.25.50.20">
    <property type="match status" value="1"/>
</dbReference>
<feature type="region of interest" description="Disordered" evidence="19">
    <location>
        <begin position="135"/>
        <end position="180"/>
    </location>
</feature>
<dbReference type="Pfam" id="PF01433">
    <property type="entry name" value="Peptidase_M1"/>
    <property type="match status" value="1"/>
</dbReference>
<dbReference type="Gene3D" id="1.10.390.10">
    <property type="entry name" value="Neutral Protease Domain 2"/>
    <property type="match status" value="1"/>
</dbReference>
<dbReference type="FunFam" id="2.60.40.1730:FF:000001">
    <property type="entry name" value="Leucyl-cystinyl aminopeptidase"/>
    <property type="match status" value="1"/>
</dbReference>
<dbReference type="InterPro" id="IPR024571">
    <property type="entry name" value="ERAP1-like_C_dom"/>
</dbReference>
<dbReference type="PANTHER" id="PTHR11533:SF31">
    <property type="entry name" value="AMINOPEPTIDASE Q"/>
    <property type="match status" value="1"/>
</dbReference>
<dbReference type="GO" id="GO:0005615">
    <property type="term" value="C:extracellular space"/>
    <property type="evidence" value="ECO:0007669"/>
    <property type="project" value="TreeGrafter"/>
</dbReference>
<dbReference type="EMBL" id="JANPWB010000002">
    <property type="protein sequence ID" value="KAJ1207979.1"/>
    <property type="molecule type" value="Genomic_DNA"/>
</dbReference>
<dbReference type="FunFam" id="1.25.50.20:FF:000001">
    <property type="entry name" value="Aminopeptidase"/>
    <property type="match status" value="1"/>
</dbReference>
<keyword evidence="9 17" id="KW-0862">Zinc</keyword>
<keyword evidence="13 20" id="KW-0472">Membrane</keyword>
<evidence type="ECO:0000256" key="13">
    <source>
        <dbReference type="ARBA" id="ARBA00023136"/>
    </source>
</evidence>
<dbReference type="CDD" id="cd09601">
    <property type="entry name" value="M1_APN-Q_like"/>
    <property type="match status" value="1"/>
</dbReference>
<keyword evidence="11 20" id="KW-1133">Transmembrane helix</keyword>
<dbReference type="InterPro" id="IPR042097">
    <property type="entry name" value="Aminopeptidase_N-like_N_sf"/>
</dbReference>
<dbReference type="GO" id="GO:0042277">
    <property type="term" value="F:peptide binding"/>
    <property type="evidence" value="ECO:0007669"/>
    <property type="project" value="TreeGrafter"/>
</dbReference>
<evidence type="ECO:0000256" key="2">
    <source>
        <dbReference type="ARBA" id="ARBA00004606"/>
    </source>
</evidence>
<protein>
    <recommendedName>
        <fullName evidence="26">Aminopeptidase</fullName>
    </recommendedName>
</protein>
<evidence type="ECO:0000256" key="19">
    <source>
        <dbReference type="SAM" id="MobiDB-lite"/>
    </source>
</evidence>
<keyword evidence="10" id="KW-0735">Signal-anchor</keyword>
<keyword evidence="8" id="KW-0378">Hydrolase</keyword>
<dbReference type="SUPFAM" id="SSF63737">
    <property type="entry name" value="Leukotriene A4 hydrolase N-terminal domain"/>
    <property type="match status" value="1"/>
</dbReference>
<comment type="subcellular location">
    <subcellularLocation>
        <location evidence="1">Cell membrane</location>
    </subcellularLocation>
    <subcellularLocation>
        <location evidence="2">Membrane</location>
        <topology evidence="2">Single-pass type II membrane protein</topology>
    </subcellularLocation>
</comment>
<feature type="domain" description="Peptidase M1 membrane alanine aminopeptidase" evidence="21">
    <location>
        <begin position="420"/>
        <end position="648"/>
    </location>
</feature>
<feature type="binding site" evidence="17">
    <location>
        <position position="515"/>
    </location>
    <ligand>
        <name>Zn(2+)</name>
        <dbReference type="ChEBI" id="CHEBI:29105"/>
        <note>catalytic</note>
    </ligand>
</feature>
<evidence type="ECO:0000256" key="12">
    <source>
        <dbReference type="ARBA" id="ARBA00023049"/>
    </source>
</evidence>
<dbReference type="GO" id="GO:0070006">
    <property type="term" value="F:metalloaminopeptidase activity"/>
    <property type="evidence" value="ECO:0007669"/>
    <property type="project" value="TreeGrafter"/>
</dbReference>
<dbReference type="Pfam" id="PF11838">
    <property type="entry name" value="ERAP1_C"/>
    <property type="match status" value="1"/>
</dbReference>
<evidence type="ECO:0000256" key="15">
    <source>
        <dbReference type="ARBA" id="ARBA00023180"/>
    </source>
</evidence>
<keyword evidence="15" id="KW-0325">Glycoprotein</keyword>
<dbReference type="Gene3D" id="2.60.40.1730">
    <property type="entry name" value="tricorn interacting facor f3 domain"/>
    <property type="match status" value="1"/>
</dbReference>
<keyword evidence="12" id="KW-0482">Metalloprotease</keyword>
<dbReference type="InterPro" id="IPR001930">
    <property type="entry name" value="Peptidase_M1"/>
</dbReference>
<evidence type="ECO:0000313" key="25">
    <source>
        <dbReference type="Proteomes" id="UP001066276"/>
    </source>
</evidence>
<dbReference type="PANTHER" id="PTHR11533">
    <property type="entry name" value="PROTEASE M1 ZINC METALLOPROTEASE"/>
    <property type="match status" value="1"/>
</dbReference>
<dbReference type="GO" id="GO:0006508">
    <property type="term" value="P:proteolysis"/>
    <property type="evidence" value="ECO:0007669"/>
    <property type="project" value="UniProtKB-KW"/>
</dbReference>
<keyword evidence="5" id="KW-0645">Protease</keyword>
<evidence type="ECO:0000313" key="24">
    <source>
        <dbReference type="EMBL" id="KAJ1207979.1"/>
    </source>
</evidence>
<sequence>MWTRAGGVRITTGIHTRRHPSPTGLGFPCSLPIFIQTSSSAYADPRRVAHSFSTPSCAALLCTDWALTRTGDIVGLEIFACTMGPKSRSGFYLSRALALLLALLLGALLLALAVLAALYARSLQEAATAAELQETATAAEGAQTTGGSAAPPTPPSTQDAAGTASGSTERPGIWNQLRLPPSPVPEHYQLELWPRLEPDAQGAFPFSGQVNITLRCSSEEQGSVLLLHSLELNITRAALLELEEESRGRELGIERLWHSATHHYLVLELLEPLRPGQRYRLQLHYLGHLSRALVGLFISHYTDQGQNKVIVASQLEPTYARSVFPCFDEPAMKATFDTRIVHPPNYVALSNMPAISLSEREDDNGTKWAVTTFNTTLKMATYITAFVVCDFDYVNKTDERGREIRIWARKQVIQNGSVDFALNITGPILMFMEELLNVSYPLQKTDLVALPDFGAGAMENWGLMTFQEYSLVSDAHDKHAIAKTMISLIVSHELGHQWFGNLVTMKWWNDLWLNEGFASYLEYVGASYIDPKLELNELFLLISLQSMFTRDGRLSPRTVSVKKEDILLTNHIVPLFDVTTYSKGASFIRMVASFMTEKLFTKGLSTYLKKFAFSNVDQDDLWNQLQMVLDDQDEVQLPMSIQNIMDSWTWQKGIPLLTLNTSTGTITEEQFYEESEDKDVFHDNHTWIVPISWIKNGYKQPLIWLDNRSKVFPEMQLASEHEWIILNVNVTGYYRTNYDQQNWKRLIQQLEKDPKAIPVVNRVQMIEDAFALARAGYLDIETALGLTKYLAKEEELFVWHAVYRNSPFTIGTSAYYMALPLLKKYMLRRIAPIYHYYENVILSNFEESEEDYFVQMALGDLISTACSFALQECLHLARDLFSSWMSDTTNNEIPSSIRKSIFCYGIALGSDKEWDFAWAMYNSSSEGDFSDNLRYGLSCTKEPWLLNRYLEYALQLPLYPAQEIFESVLQNEIGRHIVWEFVTTHWEQINVVFEHSASLYNLVISAMGARAITDFQVQEIELFINTTLDDEYKLSAMEVLQYARNSTSTHWINKVTNNIHDWLRKNTDVADF</sequence>